<proteinExistence type="predicted"/>
<accession>A0A1S4D3F7</accession>
<dbReference type="STRING" id="4097.A0A1S4D3F7"/>
<dbReference type="InterPro" id="IPR000467">
    <property type="entry name" value="G_patch_dom"/>
</dbReference>
<gene>
    <name evidence="3" type="primary">LOC107825451</name>
</gene>
<dbReference type="RefSeq" id="XP_016507809.1">
    <property type="nucleotide sequence ID" value="XM_016652323.1"/>
</dbReference>
<dbReference type="AlphaFoldDB" id="A0A1S4D3F7"/>
<name>A0A1S4D3F7_TOBAC</name>
<protein>
    <recommendedName>
        <fullName evidence="1">G-patch domain-containing protein</fullName>
    </recommendedName>
</protein>
<organism evidence="2 3">
    <name type="scientific">Nicotiana tabacum</name>
    <name type="common">Common tobacco</name>
    <dbReference type="NCBI Taxonomy" id="4097"/>
    <lineage>
        <taxon>Eukaryota</taxon>
        <taxon>Viridiplantae</taxon>
        <taxon>Streptophyta</taxon>
        <taxon>Embryophyta</taxon>
        <taxon>Tracheophyta</taxon>
        <taxon>Spermatophyta</taxon>
        <taxon>Magnoliopsida</taxon>
        <taxon>eudicotyledons</taxon>
        <taxon>Gunneridae</taxon>
        <taxon>Pentapetalae</taxon>
        <taxon>asterids</taxon>
        <taxon>lamiids</taxon>
        <taxon>Solanales</taxon>
        <taxon>Solanaceae</taxon>
        <taxon>Nicotianoideae</taxon>
        <taxon>Nicotianeae</taxon>
        <taxon>Nicotiana</taxon>
    </lineage>
</organism>
<dbReference type="PANTHER" id="PTHR32108">
    <property type="entry name" value="DNA-DIRECTED RNA POLYMERASE SUBUNIT ALPHA"/>
    <property type="match status" value="1"/>
</dbReference>
<evidence type="ECO:0000313" key="3">
    <source>
        <dbReference type="RefSeq" id="XP_016507809.1"/>
    </source>
</evidence>
<evidence type="ECO:0000259" key="1">
    <source>
        <dbReference type="PROSITE" id="PS50174"/>
    </source>
</evidence>
<dbReference type="KEGG" id="nta:107825451"/>
<dbReference type="OrthoDB" id="1747505at2759"/>
<dbReference type="Pfam" id="PF01585">
    <property type="entry name" value="G-patch"/>
    <property type="match status" value="1"/>
</dbReference>
<reference evidence="2" key="1">
    <citation type="journal article" date="2014" name="Nat. Commun.">
        <title>The tobacco genome sequence and its comparison with those of tomato and potato.</title>
        <authorList>
            <person name="Sierro N."/>
            <person name="Battey J.N."/>
            <person name="Ouadi S."/>
            <person name="Bakaher N."/>
            <person name="Bovet L."/>
            <person name="Willig A."/>
            <person name="Goepfert S."/>
            <person name="Peitsch M.C."/>
            <person name="Ivanov N.V."/>
        </authorList>
    </citation>
    <scope>NUCLEOTIDE SEQUENCE [LARGE SCALE GENOMIC DNA]</scope>
</reference>
<reference evidence="3" key="2">
    <citation type="submission" date="2025-08" db="UniProtKB">
        <authorList>
            <consortium name="RefSeq"/>
        </authorList>
    </citation>
    <scope>IDENTIFICATION</scope>
</reference>
<dbReference type="PROSITE" id="PS50174">
    <property type="entry name" value="G_PATCH"/>
    <property type="match status" value="1"/>
</dbReference>
<sequence length="601" mass="67409">MVEYFLQALEPTYFGHLISATGKSFNKVVKMGGMGHYTEKCWHLKSTIQVLIDTNQIVVQSPEALNINQNPLPAHAKTHMIEIVYKDGEPENPPKSVMMIRANESNLVETLVVTNATSSIVEGLTDKLSKPDVKLPVAVVKGFPDDVKTKQGKLKVVVPRVASKPVINMEGARIAPGIIKPVTQLPIDNTKAIPWNYNRVIVTYKGKEVEEEVNETRGLTRSGRYFTLEKLGKAKSLKDNLVLVKKSVTVEEAKEFLRKMKVQDYSIMEQLRKTPAQISLLSLLIHSNEHRRALMKILNEAHVSNKITVNYLEKIANKIFEANRIAFLDEELPLEGTEHNRAFYLTVKCEDSTVSRVLVDNDSSANICALSTLQKLKIDTERIHKKSICVRGFNGEGKDSVDDIMLELTIGPVEFTMETWIHVAKAVPSSLHQMVKFEWDRQEIAVHGDENLCAYNDTCAPFIEVGDNKGPWVYQAFETVSVEKIPEEECIPRLKLASASIMLATEMLKNGFVSGKGLGASLQGIVQPVSLRKNLGTFGLGFKPTWDEVKRLKRLNKKSWLLPKPIPRLSRSFVKPGVVKHPVSAIPKPVVDFDEELIERF</sequence>
<dbReference type="PANTHER" id="PTHR32108:SF9">
    <property type="entry name" value="REVERSE TRANSCRIPTASE RNASE H-LIKE DOMAIN-CONTAINING PROTEIN"/>
    <property type="match status" value="1"/>
</dbReference>
<dbReference type="Proteomes" id="UP000790787">
    <property type="component" value="Chromosome 6"/>
</dbReference>
<dbReference type="GO" id="GO:0003676">
    <property type="term" value="F:nucleic acid binding"/>
    <property type="evidence" value="ECO:0007669"/>
    <property type="project" value="InterPro"/>
</dbReference>
<dbReference type="GeneID" id="107825451"/>
<dbReference type="PaxDb" id="4097-A0A1S4D3F7"/>
<evidence type="ECO:0000313" key="2">
    <source>
        <dbReference type="Proteomes" id="UP000790787"/>
    </source>
</evidence>
<keyword evidence="2" id="KW-1185">Reference proteome</keyword>
<dbReference type="OMA" id="MMIRANE"/>